<name>A0ABQ9EP72_TEGGR</name>
<keyword evidence="2" id="KW-0521">NADP</keyword>
<keyword evidence="4" id="KW-1185">Reference proteome</keyword>
<dbReference type="PRINTS" id="PR00080">
    <property type="entry name" value="SDRFAMILY"/>
</dbReference>
<organism evidence="3 4">
    <name type="scientific">Tegillarca granosa</name>
    <name type="common">Malaysian cockle</name>
    <name type="synonym">Anadara granosa</name>
    <dbReference type="NCBI Taxonomy" id="220873"/>
    <lineage>
        <taxon>Eukaryota</taxon>
        <taxon>Metazoa</taxon>
        <taxon>Spiralia</taxon>
        <taxon>Lophotrochozoa</taxon>
        <taxon>Mollusca</taxon>
        <taxon>Bivalvia</taxon>
        <taxon>Autobranchia</taxon>
        <taxon>Pteriomorphia</taxon>
        <taxon>Arcoida</taxon>
        <taxon>Arcoidea</taxon>
        <taxon>Arcidae</taxon>
        <taxon>Tegillarca</taxon>
    </lineage>
</organism>
<protein>
    <submittedName>
        <fullName evidence="3">Uncharacterized protein</fullName>
    </submittedName>
</protein>
<dbReference type="Gene3D" id="3.40.50.720">
    <property type="entry name" value="NAD(P)-binding Rossmann-like Domain"/>
    <property type="match status" value="1"/>
</dbReference>
<evidence type="ECO:0000313" key="3">
    <source>
        <dbReference type="EMBL" id="KAJ8306166.1"/>
    </source>
</evidence>
<evidence type="ECO:0000256" key="1">
    <source>
        <dbReference type="ARBA" id="ARBA00006484"/>
    </source>
</evidence>
<comment type="caution">
    <text evidence="3">The sequence shown here is derived from an EMBL/GenBank/DDBJ whole genome shotgun (WGS) entry which is preliminary data.</text>
</comment>
<dbReference type="PRINTS" id="PR00081">
    <property type="entry name" value="GDHRDH"/>
</dbReference>
<dbReference type="Pfam" id="PF13561">
    <property type="entry name" value="adh_short_C2"/>
    <property type="match status" value="1"/>
</dbReference>
<dbReference type="SUPFAM" id="SSF51735">
    <property type="entry name" value="NAD(P)-binding Rossmann-fold domains"/>
    <property type="match status" value="1"/>
</dbReference>
<evidence type="ECO:0000313" key="4">
    <source>
        <dbReference type="Proteomes" id="UP001217089"/>
    </source>
</evidence>
<reference evidence="3 4" key="1">
    <citation type="submission" date="2022-12" db="EMBL/GenBank/DDBJ databases">
        <title>Chromosome-level genome of Tegillarca granosa.</title>
        <authorList>
            <person name="Kim J."/>
        </authorList>
    </citation>
    <scope>NUCLEOTIDE SEQUENCE [LARGE SCALE GENOMIC DNA]</scope>
    <source>
        <strain evidence="3">Teg-2019</strain>
        <tissue evidence="3">Adductor muscle</tissue>
    </source>
</reference>
<dbReference type="InterPro" id="IPR051737">
    <property type="entry name" value="L-xylulose/Carbonyl_redctase"/>
</dbReference>
<dbReference type="Proteomes" id="UP001217089">
    <property type="component" value="Unassembled WGS sequence"/>
</dbReference>
<dbReference type="EMBL" id="JARBDR010000813">
    <property type="protein sequence ID" value="KAJ8306166.1"/>
    <property type="molecule type" value="Genomic_DNA"/>
</dbReference>
<dbReference type="PANTHER" id="PTHR44252:SF3">
    <property type="entry name" value="D-ERYTHRULOSE REDUCTASE-RELATED"/>
    <property type="match status" value="1"/>
</dbReference>
<dbReference type="InterPro" id="IPR036291">
    <property type="entry name" value="NAD(P)-bd_dom_sf"/>
</dbReference>
<accession>A0ABQ9EP72</accession>
<proteinExistence type="inferred from homology"/>
<gene>
    <name evidence="3" type="ORF">KUTeg_016711</name>
</gene>
<dbReference type="PANTHER" id="PTHR44252">
    <property type="entry name" value="D-ERYTHRULOSE REDUCTASE"/>
    <property type="match status" value="1"/>
</dbReference>
<evidence type="ECO:0000256" key="2">
    <source>
        <dbReference type="ARBA" id="ARBA00022857"/>
    </source>
</evidence>
<dbReference type="InterPro" id="IPR002347">
    <property type="entry name" value="SDR_fam"/>
</dbReference>
<comment type="similarity">
    <text evidence="1">Belongs to the short-chain dehydrogenases/reductases (SDR) family.</text>
</comment>
<sequence length="245" mass="26613">MAKRFEGKSALVTGGNRGIGKAIAERLLKEGATVYVIGKSQENLDNLKTDNPSIITIQVDVRDWDKTKASVEKIGIIDLLVNNAGIIFSEYFVEEKKENFEDHIDINFKSAFNITQIVTRGLVEAGRPGAVVNVSSVDGIKCAVPGIASYSISKAMMEMLTKVTALELGPHGIRVNSVNPTLVPTDMTKQYTEDEEFIQGFLNRHPLGKFATVEDVVNATMFLLSEDSAMITGSALAIDGGLLLY</sequence>